<dbReference type="RefSeq" id="WP_190931591.1">
    <property type="nucleotide sequence ID" value="NZ_JACXJA010000050.1"/>
</dbReference>
<dbReference type="InterPro" id="IPR010390">
    <property type="entry name" value="ABC-2_transporter-like"/>
</dbReference>
<dbReference type="AlphaFoldDB" id="A0A927CGU9"/>
<keyword evidence="3" id="KW-1185">Reference proteome</keyword>
<dbReference type="Proteomes" id="UP000639396">
    <property type="component" value="Unassembled WGS sequence"/>
</dbReference>
<feature type="transmembrane region" description="Helical" evidence="1">
    <location>
        <begin position="144"/>
        <end position="173"/>
    </location>
</feature>
<proteinExistence type="predicted"/>
<feature type="transmembrane region" description="Helical" evidence="1">
    <location>
        <begin position="28"/>
        <end position="50"/>
    </location>
</feature>
<gene>
    <name evidence="2" type="ORF">IDH45_28700</name>
</gene>
<dbReference type="EMBL" id="JACXJA010000050">
    <property type="protein sequence ID" value="MBD2865971.1"/>
    <property type="molecule type" value="Genomic_DNA"/>
</dbReference>
<keyword evidence="1" id="KW-0812">Transmembrane</keyword>
<evidence type="ECO:0000313" key="3">
    <source>
        <dbReference type="Proteomes" id="UP000639396"/>
    </source>
</evidence>
<dbReference type="PANTHER" id="PTHR36833:SF1">
    <property type="entry name" value="INTEGRAL MEMBRANE TRANSPORT PROTEIN"/>
    <property type="match status" value="1"/>
</dbReference>
<feature type="transmembrane region" description="Helical" evidence="1">
    <location>
        <begin position="203"/>
        <end position="226"/>
    </location>
</feature>
<dbReference type="Pfam" id="PF06182">
    <property type="entry name" value="ABC2_membrane_6"/>
    <property type="match status" value="1"/>
</dbReference>
<feature type="transmembrane region" description="Helical" evidence="1">
    <location>
        <begin position="65"/>
        <end position="87"/>
    </location>
</feature>
<evidence type="ECO:0000313" key="2">
    <source>
        <dbReference type="EMBL" id="MBD2865971.1"/>
    </source>
</evidence>
<keyword evidence="1" id="KW-1133">Transmembrane helix</keyword>
<sequence length="262" mass="28662">MTKTNGLVAYAEIVKTSIASRMAYRDDFWISSLMTVAGELVVPLLTFLIYRSGASFPGWSLNEVLLIQAVFLLSKGIAFPFFFGIVWNTLDRVREGTFDLLLIKPRSALYMALVTGFQPDGLGRLLGGVLLLGVAAWIVPAAGIAGWLLFAALMLLSVMVLFSFALFMSGLLFRWVGSSRVYDIFDSVTSFGLYPRTVFSKSFVGLVLHAVPVMMIGFIPASALLGKLPQDVWIAAAVSFAFFLLSLAFWYRMLGNYTSAGG</sequence>
<protein>
    <submittedName>
        <fullName evidence="2">ABC-2 family transporter protein</fullName>
    </submittedName>
</protein>
<comment type="caution">
    <text evidence="2">The sequence shown here is derived from an EMBL/GenBank/DDBJ whole genome shotgun (WGS) entry which is preliminary data.</text>
</comment>
<reference evidence="2" key="1">
    <citation type="submission" date="2020-09" db="EMBL/GenBank/DDBJ databases">
        <title>A novel bacterium of genus Paenibacillus, isolated from South China Sea.</title>
        <authorList>
            <person name="Huang H."/>
            <person name="Mo K."/>
            <person name="Hu Y."/>
        </authorList>
    </citation>
    <scope>NUCLEOTIDE SEQUENCE</scope>
    <source>
        <strain evidence="2">IB182363</strain>
    </source>
</reference>
<evidence type="ECO:0000256" key="1">
    <source>
        <dbReference type="SAM" id="Phobius"/>
    </source>
</evidence>
<accession>A0A927CGU9</accession>
<keyword evidence="1" id="KW-0472">Membrane</keyword>
<organism evidence="2 3">
    <name type="scientific">Paenibacillus oceani</name>
    <dbReference type="NCBI Taxonomy" id="2772510"/>
    <lineage>
        <taxon>Bacteria</taxon>
        <taxon>Bacillati</taxon>
        <taxon>Bacillota</taxon>
        <taxon>Bacilli</taxon>
        <taxon>Bacillales</taxon>
        <taxon>Paenibacillaceae</taxon>
        <taxon>Paenibacillus</taxon>
    </lineage>
</organism>
<feature type="transmembrane region" description="Helical" evidence="1">
    <location>
        <begin position="232"/>
        <end position="251"/>
    </location>
</feature>
<name>A0A927CGU9_9BACL</name>
<dbReference type="PANTHER" id="PTHR36833">
    <property type="entry name" value="SLR0610 PROTEIN-RELATED"/>
    <property type="match status" value="1"/>
</dbReference>